<dbReference type="EMBL" id="PGTO01000055">
    <property type="protein sequence ID" value="RAU19971.1"/>
    <property type="molecule type" value="Genomic_DNA"/>
</dbReference>
<dbReference type="InterPro" id="IPR002525">
    <property type="entry name" value="Transp_IS110-like_N"/>
</dbReference>
<dbReference type="GO" id="GO:0006313">
    <property type="term" value="P:DNA transposition"/>
    <property type="evidence" value="ECO:0007669"/>
    <property type="project" value="InterPro"/>
</dbReference>
<reference evidence="4 5" key="1">
    <citation type="submission" date="2017-11" db="EMBL/GenBank/DDBJ databases">
        <title>Draft genome sequence of magnetotactic bacterium Magnetospirillum kuznetsovii LBB-42.</title>
        <authorList>
            <person name="Grouzdev D.S."/>
            <person name="Rysina M.S."/>
            <person name="Baslerov R.V."/>
            <person name="Koziaeva V."/>
        </authorList>
    </citation>
    <scope>NUCLEOTIDE SEQUENCE [LARGE SCALE GENOMIC DNA]</scope>
    <source>
        <strain evidence="4 5">LBB-42</strain>
    </source>
</reference>
<dbReference type="NCBIfam" id="NF033542">
    <property type="entry name" value="transpos_IS110"/>
    <property type="match status" value="1"/>
</dbReference>
<dbReference type="InterPro" id="IPR003346">
    <property type="entry name" value="Transposase_20"/>
</dbReference>
<dbReference type="RefSeq" id="WP_112147517.1">
    <property type="nucleotide sequence ID" value="NZ_PGTO01000055.1"/>
</dbReference>
<proteinExistence type="predicted"/>
<comment type="caution">
    <text evidence="4">The sequence shown here is derived from an EMBL/GenBank/DDBJ whole genome shotgun (WGS) entry which is preliminary data.</text>
</comment>
<keyword evidence="1" id="KW-0175">Coiled coil</keyword>
<evidence type="ECO:0000259" key="2">
    <source>
        <dbReference type="Pfam" id="PF01548"/>
    </source>
</evidence>
<dbReference type="PANTHER" id="PTHR33055:SF3">
    <property type="entry name" value="PUTATIVE TRANSPOSASE FOR IS117-RELATED"/>
    <property type="match status" value="1"/>
</dbReference>
<gene>
    <name evidence="4" type="ORF">CU669_20900</name>
</gene>
<evidence type="ECO:0000256" key="1">
    <source>
        <dbReference type="SAM" id="Coils"/>
    </source>
</evidence>
<dbReference type="GO" id="GO:0003677">
    <property type="term" value="F:DNA binding"/>
    <property type="evidence" value="ECO:0007669"/>
    <property type="project" value="InterPro"/>
</dbReference>
<feature type="coiled-coil region" evidence="1">
    <location>
        <begin position="182"/>
        <end position="216"/>
    </location>
</feature>
<dbReference type="GO" id="GO:0004803">
    <property type="term" value="F:transposase activity"/>
    <property type="evidence" value="ECO:0007669"/>
    <property type="project" value="InterPro"/>
</dbReference>
<sequence>MNEIIRIAIDLSKGAFALHGVNADEDAVLRRELRRGQVLGFFAKLPSCMVGMEACASAHYWARAIAALGHRVVLIPPAYVKPYVKRGRKNDANDAAAICEAMARRSVTTVPVKTPEQQAALMLHRARKLLVGQRTMLANAMRAHLAEFGIVAPCGEKGLDNLIALAVDAADPALPPMAREALGMLAAQLRDAEVKIDALEREMLAAQRRDEASQRLTTIPSIGPITASAIAATMGDPRRFKTGRDFAAWLGLVPSQHSTGGKTSLGPITKTGDRYLRSLLVVCATGMLRHQTKSPWIKALLERMPARKATVAIANKLARIAWAILAHGGTYRSQAGLAA</sequence>
<dbReference type="Pfam" id="PF01548">
    <property type="entry name" value="DEDD_Tnp_IS110"/>
    <property type="match status" value="1"/>
</dbReference>
<evidence type="ECO:0000259" key="3">
    <source>
        <dbReference type="Pfam" id="PF02371"/>
    </source>
</evidence>
<feature type="domain" description="Transposase IS116/IS110/IS902 C-terminal" evidence="3">
    <location>
        <begin position="214"/>
        <end position="292"/>
    </location>
</feature>
<dbReference type="OrthoDB" id="5289737at2"/>
<feature type="domain" description="Transposase IS110-like N-terminal" evidence="2">
    <location>
        <begin position="8"/>
        <end position="148"/>
    </location>
</feature>
<organism evidence="4 5">
    <name type="scientific">Paramagnetospirillum kuznetsovii</name>
    <dbReference type="NCBI Taxonomy" id="2053833"/>
    <lineage>
        <taxon>Bacteria</taxon>
        <taxon>Pseudomonadati</taxon>
        <taxon>Pseudomonadota</taxon>
        <taxon>Alphaproteobacteria</taxon>
        <taxon>Rhodospirillales</taxon>
        <taxon>Magnetospirillaceae</taxon>
        <taxon>Paramagnetospirillum</taxon>
    </lineage>
</organism>
<dbReference type="Pfam" id="PF02371">
    <property type="entry name" value="Transposase_20"/>
    <property type="match status" value="1"/>
</dbReference>
<protein>
    <submittedName>
        <fullName evidence="4">IS110 family transposase</fullName>
    </submittedName>
</protein>
<evidence type="ECO:0000313" key="4">
    <source>
        <dbReference type="EMBL" id="RAU19971.1"/>
    </source>
</evidence>
<dbReference type="PANTHER" id="PTHR33055">
    <property type="entry name" value="TRANSPOSASE FOR INSERTION SEQUENCE ELEMENT IS1111A"/>
    <property type="match status" value="1"/>
</dbReference>
<evidence type="ECO:0000313" key="5">
    <source>
        <dbReference type="Proteomes" id="UP000251075"/>
    </source>
</evidence>
<dbReference type="Proteomes" id="UP000251075">
    <property type="component" value="Unassembled WGS sequence"/>
</dbReference>
<dbReference type="InterPro" id="IPR047650">
    <property type="entry name" value="Transpos_IS110"/>
</dbReference>
<dbReference type="AlphaFoldDB" id="A0A364NSA7"/>
<accession>A0A364NSA7</accession>
<name>A0A364NSA7_9PROT</name>
<keyword evidence="5" id="KW-1185">Reference proteome</keyword>